<dbReference type="AlphaFoldDB" id="A0A285P325"/>
<dbReference type="EMBL" id="OBEK01000004">
    <property type="protein sequence ID" value="SNZ16132.1"/>
    <property type="molecule type" value="Genomic_DNA"/>
</dbReference>
<feature type="transmembrane region" description="Helical" evidence="1">
    <location>
        <begin position="81"/>
        <end position="101"/>
    </location>
</feature>
<sequence length="111" mass="12817">MLILICGIGAIIGSFMLRASAHDHINKVFGYRTKRSMKNRKLWEISQVYAAKMMLFAGIANGFIGGLIMIATRFFPYKNEYYLFIELLWVIVMWSLVFALTEKKLKEADND</sequence>
<keyword evidence="1" id="KW-0812">Transmembrane</keyword>
<keyword evidence="1" id="KW-0472">Membrane</keyword>
<dbReference type="Pfam" id="PF13630">
    <property type="entry name" value="SdpI"/>
    <property type="match status" value="1"/>
</dbReference>
<dbReference type="Proteomes" id="UP000219356">
    <property type="component" value="Unassembled WGS sequence"/>
</dbReference>
<feature type="transmembrane region" description="Helical" evidence="1">
    <location>
        <begin position="45"/>
        <end position="69"/>
    </location>
</feature>
<evidence type="ECO:0000256" key="1">
    <source>
        <dbReference type="SAM" id="Phobius"/>
    </source>
</evidence>
<keyword evidence="3" id="KW-1185">Reference proteome</keyword>
<dbReference type="RefSeq" id="WP_097043088.1">
    <property type="nucleotide sequence ID" value="NZ_OBEK01000004.1"/>
</dbReference>
<dbReference type="InterPro" id="IPR025962">
    <property type="entry name" value="SdpI/YhfL"/>
</dbReference>
<accession>A0A285P325</accession>
<name>A0A285P325_9BACI</name>
<evidence type="ECO:0000313" key="2">
    <source>
        <dbReference type="EMBL" id="SNZ16132.1"/>
    </source>
</evidence>
<dbReference type="OrthoDB" id="3173919at2"/>
<protein>
    <submittedName>
        <fullName evidence="2">SdpI/YhfL protein family protein</fullName>
    </submittedName>
</protein>
<reference evidence="3" key="1">
    <citation type="submission" date="2017-09" db="EMBL/GenBank/DDBJ databases">
        <authorList>
            <person name="Varghese N."/>
            <person name="Submissions S."/>
        </authorList>
    </citation>
    <scope>NUCLEOTIDE SEQUENCE [LARGE SCALE GENOMIC DNA]</scope>
    <source>
        <strain evidence="3">CGMCC 1.8913</strain>
    </source>
</reference>
<proteinExistence type="predicted"/>
<gene>
    <name evidence="2" type="ORF">SAMN05421503_2867</name>
</gene>
<organism evidence="2 3">
    <name type="scientific">Terribacillus aidingensis</name>
    <dbReference type="NCBI Taxonomy" id="586416"/>
    <lineage>
        <taxon>Bacteria</taxon>
        <taxon>Bacillati</taxon>
        <taxon>Bacillota</taxon>
        <taxon>Bacilli</taxon>
        <taxon>Bacillales</taxon>
        <taxon>Bacillaceae</taxon>
        <taxon>Terribacillus</taxon>
    </lineage>
</organism>
<evidence type="ECO:0000313" key="3">
    <source>
        <dbReference type="Proteomes" id="UP000219356"/>
    </source>
</evidence>
<keyword evidence="1" id="KW-1133">Transmembrane helix</keyword>